<proteinExistence type="predicted"/>
<accession>A0A1Y2P9A4</accession>
<dbReference type="SUPFAM" id="SSF53448">
    <property type="entry name" value="Nucleotide-diphospho-sugar transferases"/>
    <property type="match status" value="1"/>
</dbReference>
<dbReference type="Pfam" id="PF00535">
    <property type="entry name" value="Glycos_transf_2"/>
    <property type="match status" value="1"/>
</dbReference>
<evidence type="ECO:0000313" key="2">
    <source>
        <dbReference type="EMBL" id="OSY87023.1"/>
    </source>
</evidence>
<dbReference type="PANTHER" id="PTHR22916">
    <property type="entry name" value="GLYCOSYLTRANSFERASE"/>
    <property type="match status" value="1"/>
</dbReference>
<reference evidence="2 3" key="1">
    <citation type="submission" date="2015-03" db="EMBL/GenBank/DDBJ databases">
        <title>Genome sequence of Tenacibaculum sp. S2-2, isolated from intestinal microbiota of sea cucumber, Apostichopus japonicas.</title>
        <authorList>
            <person name="Shao Z."/>
            <person name="Wang L."/>
            <person name="Li X."/>
        </authorList>
    </citation>
    <scope>NUCLEOTIDE SEQUENCE [LARGE SCALE GENOMIC DNA]</scope>
    <source>
        <strain evidence="2 3">S2-2</strain>
    </source>
</reference>
<dbReference type="RefSeq" id="WP_086031449.1">
    <property type="nucleotide sequence ID" value="NZ_LAPZ01000015.1"/>
</dbReference>
<organism evidence="2 3">
    <name type="scientific">Tenacibaculum holothuriorum</name>
    <dbReference type="NCBI Taxonomy" id="1635173"/>
    <lineage>
        <taxon>Bacteria</taxon>
        <taxon>Pseudomonadati</taxon>
        <taxon>Bacteroidota</taxon>
        <taxon>Flavobacteriia</taxon>
        <taxon>Flavobacteriales</taxon>
        <taxon>Flavobacteriaceae</taxon>
        <taxon>Tenacibaculum</taxon>
    </lineage>
</organism>
<dbReference type="Proteomes" id="UP000194221">
    <property type="component" value="Unassembled WGS sequence"/>
</dbReference>
<comment type="caution">
    <text evidence="2">The sequence shown here is derived from an EMBL/GenBank/DDBJ whole genome shotgun (WGS) entry which is preliminary data.</text>
</comment>
<dbReference type="PANTHER" id="PTHR22916:SF3">
    <property type="entry name" value="UDP-GLCNAC:BETAGAL BETA-1,3-N-ACETYLGLUCOSAMINYLTRANSFERASE-LIKE PROTEIN 1"/>
    <property type="match status" value="1"/>
</dbReference>
<dbReference type="GO" id="GO:0016758">
    <property type="term" value="F:hexosyltransferase activity"/>
    <property type="evidence" value="ECO:0007669"/>
    <property type="project" value="UniProtKB-ARBA"/>
</dbReference>
<evidence type="ECO:0000313" key="3">
    <source>
        <dbReference type="Proteomes" id="UP000194221"/>
    </source>
</evidence>
<keyword evidence="3" id="KW-1185">Reference proteome</keyword>
<dbReference type="STRING" id="1635173.WH52_13235"/>
<dbReference type="InterPro" id="IPR029044">
    <property type="entry name" value="Nucleotide-diphossugar_trans"/>
</dbReference>
<dbReference type="EMBL" id="LAPZ01000015">
    <property type="protein sequence ID" value="OSY87023.1"/>
    <property type="molecule type" value="Genomic_DNA"/>
</dbReference>
<dbReference type="OrthoDB" id="9788101at2"/>
<sequence length="252" mass="29310">MNPLFSVITASYNSEKTIKETITSVLNQNYTNFEYIIIDGNSTDNTVNIIREFEPIFKQKNISYKWISEKDSGIYNAWNKGLKLAIGNWIAFLGSDDIYLEKSLEKYAKIAISNPEADLITSKVKLINNNNKVKHIFSKPWRWNEFKRNMKIAHVGSFHNKKYFEKYGIYNETYKITGDYELLLRAKDKLKPLFINEFTAEMKDGGVSNNFVIKAFKEAKRAKIEAGEVNPFIASIEFIFSLLKYYISRLIK</sequence>
<dbReference type="FunCoup" id="A0A1Y2P9A4">
    <property type="interactions" value="11"/>
</dbReference>
<name>A0A1Y2P9A4_9FLAO</name>
<dbReference type="CDD" id="cd06433">
    <property type="entry name" value="GT_2_WfgS_like"/>
    <property type="match status" value="1"/>
</dbReference>
<feature type="domain" description="Glycosyltransferase 2-like" evidence="1">
    <location>
        <begin position="6"/>
        <end position="145"/>
    </location>
</feature>
<gene>
    <name evidence="2" type="ORF">WH52_13235</name>
</gene>
<dbReference type="InParanoid" id="A0A1Y2P9A4"/>
<dbReference type="InterPro" id="IPR001173">
    <property type="entry name" value="Glyco_trans_2-like"/>
</dbReference>
<dbReference type="AlphaFoldDB" id="A0A1Y2P9A4"/>
<dbReference type="Gene3D" id="3.90.550.10">
    <property type="entry name" value="Spore Coat Polysaccharide Biosynthesis Protein SpsA, Chain A"/>
    <property type="match status" value="1"/>
</dbReference>
<evidence type="ECO:0000259" key="1">
    <source>
        <dbReference type="Pfam" id="PF00535"/>
    </source>
</evidence>
<protein>
    <recommendedName>
        <fullName evidence="1">Glycosyltransferase 2-like domain-containing protein</fullName>
    </recommendedName>
</protein>